<sequence length="1001" mass="118179">MSYHSYAKSYKIPRNRFYELIDWNEFASNVHYYPDKKVMVEIPMDRKPIDWSPEKGIQMIEIFSQFEFPYRYHLKQLQVEGFENELVYFALALDAYRLGGGYMDLKKIIELCSLGPKTAKLFKNLRTLAFKRKICAMDFSLEPEDIDEGLLPRFLDDIEHIFNYRRLVFWRESINDMEEYSTIPVETNPDLIQEFRDTLRLILNSHEIRESPDYRLEIILETTRSKTLINGNSDWNFHRKIKRCKEEADVERCFSKSLSTCKRCIIPVCPAGTRDTVILEWSDLNTVKLIERKTLYHLSQMTQHTYGLSERETKKTIWKFLKGNSDKSFLCRDITKEGLTKPRYLLKLMLEELSKFDKTFEPYINFYESFNVEGFEGRFKRGHGQGMANALTTLMQIVLTHMINNKLMNRGFETQISSLNYNDDNVTAIPSDYLDEVWDIEGEIFKGLGILRSEKKSFFSNQGFIFCEQYLSLFYPTMNRKYATTLFQVLLSFGFTYPYEAKRYLSSISHIEEVARFLPEIVQFYGYEFFRDEHLYPISFGGWIPDSLGSYSTGLLMLEDLEFSEKIIRAYNASKITKSHVLPRKYQDPKYLEFESIYDQILASQGLGGIELDYLATGKFSKLYNTYALWREDKKMQASYRTSVHKMRQKEYLKPVKKISFFDFKDELYRTMKFVLPRYLLNFREPQFFEEKIYRDPYVQDTPICNYLALMGVQLPISSPFREEYSISKREFNYSKKKDEIFKAIELFGYDESSEGIPLDEESFLNLDAVIDDPIEFLVVHYQIYGCCVYPKFDLPINEKKKSVYGEFLSLDDYIFLSSVKYERWGYQKTKLIESILNITDVDDISEFLEEIVSSRIPEKEEILSISSDQSGQDDLEYVEEIVKSMRRRFLPTFKVLEGDALVRILLGQEDPYEYEYEDELREASTFSQIYYYRRDSTISRLSSVDNVKKGFEKFLNIPSLNNLLQQVIKDGYLKDLGEVLGMEVPQDDSEEDFGINLYGD</sequence>
<name>A0AAN0LJ88_9VIRU</name>
<reference evidence="1" key="1">
    <citation type="submission" date="2024-02" db="EMBL/GenBank/DDBJ databases">
        <authorList>
            <person name="Martyn C."/>
            <person name="Kistler A.L."/>
        </authorList>
    </citation>
    <scope>NUCLEOTIDE SEQUENCE</scope>
    <source>
        <strain evidence="1">CA021</strain>
    </source>
</reference>
<accession>A0AAN0LJ88</accession>
<protein>
    <submittedName>
        <fullName evidence="1">Uncharacterized protein</fullName>
    </submittedName>
</protein>
<organism evidence="1">
    <name type="scientific">Kasler Point virus</name>
    <dbReference type="NCBI Taxonomy" id="3139874"/>
    <lineage>
        <taxon>Viruses</taxon>
        <taxon>Riboviria</taxon>
    </lineage>
</organism>
<evidence type="ECO:0000313" key="1">
    <source>
        <dbReference type="EMBL" id="WZL61394.1"/>
    </source>
</evidence>
<proteinExistence type="predicted"/>
<dbReference type="EMBL" id="PP415844">
    <property type="protein sequence ID" value="WZL61394.1"/>
    <property type="molecule type" value="Genomic_RNA"/>
</dbReference>